<keyword evidence="2" id="KW-0378">Hydrolase</keyword>
<keyword evidence="1" id="KW-0732">Signal</keyword>
<proteinExistence type="inferred from homology"/>
<dbReference type="GO" id="GO:0016788">
    <property type="term" value="F:hydrolase activity, acting on ester bonds"/>
    <property type="evidence" value="ECO:0007669"/>
    <property type="project" value="InterPro"/>
</dbReference>
<reference evidence="5 6" key="1">
    <citation type="submission" date="2020-02" db="EMBL/GenBank/DDBJ databases">
        <title>Genome assembly of a novel Clostridium senegalense strain.</title>
        <authorList>
            <person name="Gupta T.B."/>
            <person name="Jauregui R."/>
            <person name="Maclean P."/>
            <person name="Nawarathana A."/>
            <person name="Brightwell G."/>
        </authorList>
    </citation>
    <scope>NUCLEOTIDE SEQUENCE [LARGE SCALE GENOMIC DNA]</scope>
    <source>
        <strain evidence="5 6">AGRFS4</strain>
    </source>
</reference>
<dbReference type="EMBL" id="JAAGPU010000028">
    <property type="protein sequence ID" value="NEU05898.1"/>
    <property type="molecule type" value="Genomic_DNA"/>
</dbReference>
<accession>A0A6M0H6E2</accession>
<dbReference type="Gene3D" id="3.90.780.10">
    <property type="entry name" value="5'-Nucleotidase, C-terminal domain"/>
    <property type="match status" value="1"/>
</dbReference>
<comment type="similarity">
    <text evidence="2">Belongs to the 5'-nucleotidase family.</text>
</comment>
<dbReference type="InterPro" id="IPR006179">
    <property type="entry name" value="5_nucleotidase/apyrase"/>
</dbReference>
<comment type="caution">
    <text evidence="5">The sequence shown here is derived from an EMBL/GenBank/DDBJ whole genome shotgun (WGS) entry which is preliminary data.</text>
</comment>
<dbReference type="InterPro" id="IPR006146">
    <property type="entry name" value="5'-Nucleotdase_CS"/>
</dbReference>
<gene>
    <name evidence="5" type="ORF">G3M99_13760</name>
</gene>
<dbReference type="PROSITE" id="PS00785">
    <property type="entry name" value="5_NUCLEOTIDASE_1"/>
    <property type="match status" value="1"/>
</dbReference>
<dbReference type="Pfam" id="PF02872">
    <property type="entry name" value="5_nucleotid_C"/>
    <property type="match status" value="1"/>
</dbReference>
<dbReference type="GO" id="GO:0030288">
    <property type="term" value="C:outer membrane-bounded periplasmic space"/>
    <property type="evidence" value="ECO:0007669"/>
    <property type="project" value="TreeGrafter"/>
</dbReference>
<dbReference type="PANTHER" id="PTHR11575:SF24">
    <property type="entry name" value="5'-NUCLEOTIDASE"/>
    <property type="match status" value="1"/>
</dbReference>
<evidence type="ECO:0000313" key="5">
    <source>
        <dbReference type="EMBL" id="NEU05898.1"/>
    </source>
</evidence>
<evidence type="ECO:0000259" key="3">
    <source>
        <dbReference type="Pfam" id="PF00149"/>
    </source>
</evidence>
<dbReference type="RefSeq" id="WP_199870526.1">
    <property type="nucleotide sequence ID" value="NZ_JAAGPU010000028.1"/>
</dbReference>
<keyword evidence="2" id="KW-0547">Nucleotide-binding</keyword>
<protein>
    <submittedName>
        <fullName evidence="5">Bifunctional metallophosphatase/5'-nucleotidase</fullName>
    </submittedName>
</protein>
<name>A0A6M0H6E2_9CLOT</name>
<evidence type="ECO:0000313" key="6">
    <source>
        <dbReference type="Proteomes" id="UP000481872"/>
    </source>
</evidence>
<dbReference type="InterPro" id="IPR008334">
    <property type="entry name" value="5'-Nucleotdase_C"/>
</dbReference>
<dbReference type="SUPFAM" id="SSF56300">
    <property type="entry name" value="Metallo-dependent phosphatases"/>
    <property type="match status" value="1"/>
</dbReference>
<dbReference type="GO" id="GO:0000166">
    <property type="term" value="F:nucleotide binding"/>
    <property type="evidence" value="ECO:0007669"/>
    <property type="project" value="UniProtKB-KW"/>
</dbReference>
<dbReference type="InterPro" id="IPR004843">
    <property type="entry name" value="Calcineurin-like_PHP"/>
</dbReference>
<dbReference type="InterPro" id="IPR029052">
    <property type="entry name" value="Metallo-depent_PP-like"/>
</dbReference>
<dbReference type="GO" id="GO:0046872">
    <property type="term" value="F:metal ion binding"/>
    <property type="evidence" value="ECO:0007669"/>
    <property type="project" value="InterPro"/>
</dbReference>
<feature type="domain" description="5'-Nucleotidase C-terminal" evidence="4">
    <location>
        <begin position="272"/>
        <end position="416"/>
    </location>
</feature>
<evidence type="ECO:0000256" key="1">
    <source>
        <dbReference type="ARBA" id="ARBA00022729"/>
    </source>
</evidence>
<dbReference type="PRINTS" id="PR01607">
    <property type="entry name" value="APYRASEFAMLY"/>
</dbReference>
<organism evidence="5 6">
    <name type="scientific">Clostridium senegalense</name>
    <dbReference type="NCBI Taxonomy" id="1465809"/>
    <lineage>
        <taxon>Bacteria</taxon>
        <taxon>Bacillati</taxon>
        <taxon>Bacillota</taxon>
        <taxon>Clostridia</taxon>
        <taxon>Eubacteriales</taxon>
        <taxon>Clostridiaceae</taxon>
        <taxon>Clostridium</taxon>
    </lineage>
</organism>
<dbReference type="AlphaFoldDB" id="A0A6M0H6E2"/>
<sequence>MRVRILHTNDIHSRFENFSKAVTKIKELRDENTLLLDAGDFNDFMRIELQGTNGEAGARLLEKAGYDAISVGNNEGFSGIEIMETMIGSTSVSFLSSNLYKYNKENIKGLKRSIIVNKGNIRFLIIGVTPEYNGFFELNNLYASSQKDEIKKEIEDNKGNYDICILLSHAGMREDREFCESIEGIDIIIGGHSHILMDKVEKLNKTIVHQSGCYGTHLGVLDIDIEDNVIKEFDGQNIEIINEIEDSEIKEQLKVEYDLAVENLRGALYEINRDVWHDVVNENPITNLLADGLRDVIPCDLSIINSGIINGGIKRGAVSEKKLLEISPSPLNPTYMEIKGKYIKEALEQSLKSEICMLDGKGAGFRGKYLGRLHVSGAVIAHDGKNIIRIILKNGELEEEKLYRVATSDYLQRGTGYSSLANNENEKYNTEYTRDTLRTYLSKPEFMEKCFEDRWIKIV</sequence>
<feature type="domain" description="Calcineurin-like phosphoesterase" evidence="3">
    <location>
        <begin position="4"/>
        <end position="195"/>
    </location>
</feature>
<dbReference type="Pfam" id="PF00149">
    <property type="entry name" value="Metallophos"/>
    <property type="match status" value="1"/>
</dbReference>
<dbReference type="InterPro" id="IPR036907">
    <property type="entry name" value="5'-Nucleotdase_C_sf"/>
</dbReference>
<dbReference type="SUPFAM" id="SSF55816">
    <property type="entry name" value="5'-nucleotidase (syn. UDP-sugar hydrolase), C-terminal domain"/>
    <property type="match status" value="1"/>
</dbReference>
<dbReference type="GO" id="GO:0009166">
    <property type="term" value="P:nucleotide catabolic process"/>
    <property type="evidence" value="ECO:0007669"/>
    <property type="project" value="InterPro"/>
</dbReference>
<evidence type="ECO:0000259" key="4">
    <source>
        <dbReference type="Pfam" id="PF02872"/>
    </source>
</evidence>
<dbReference type="Proteomes" id="UP000481872">
    <property type="component" value="Unassembled WGS sequence"/>
</dbReference>
<dbReference type="Gene3D" id="3.60.21.10">
    <property type="match status" value="1"/>
</dbReference>
<evidence type="ECO:0000256" key="2">
    <source>
        <dbReference type="RuleBase" id="RU362119"/>
    </source>
</evidence>
<keyword evidence="6" id="KW-1185">Reference proteome</keyword>
<dbReference type="PANTHER" id="PTHR11575">
    <property type="entry name" value="5'-NUCLEOTIDASE-RELATED"/>
    <property type="match status" value="1"/>
</dbReference>